<sequence>MYVLYVCVCNLRPLYVCQPKAKNNSSPASSVLLSTVPFSLLLLLLLLLLPLPHPLPLLLLIVPFSNSLHLSTSHSLSLLYPNSGVFLPQVSHRKPSVYPPAFPSASLPPD</sequence>
<keyword evidence="1" id="KW-0812">Transmembrane</keyword>
<accession>A0A8D8TYA1</accession>
<evidence type="ECO:0000313" key="2">
    <source>
        <dbReference type="EMBL" id="CAG6694402.1"/>
    </source>
</evidence>
<reference evidence="2" key="1">
    <citation type="submission" date="2021-05" db="EMBL/GenBank/DDBJ databases">
        <authorList>
            <person name="Alioto T."/>
            <person name="Alioto T."/>
            <person name="Gomez Garrido J."/>
        </authorList>
    </citation>
    <scope>NUCLEOTIDE SEQUENCE</scope>
</reference>
<feature type="transmembrane region" description="Helical" evidence="1">
    <location>
        <begin position="31"/>
        <end position="51"/>
    </location>
</feature>
<proteinExistence type="predicted"/>
<protein>
    <submittedName>
        <fullName evidence="2">Uncharacterized protein</fullName>
    </submittedName>
</protein>
<keyword evidence="1" id="KW-0472">Membrane</keyword>
<evidence type="ECO:0000256" key="1">
    <source>
        <dbReference type="SAM" id="Phobius"/>
    </source>
</evidence>
<dbReference type="EMBL" id="HBUF01318094">
    <property type="protein sequence ID" value="CAG6694402.1"/>
    <property type="molecule type" value="Transcribed_RNA"/>
</dbReference>
<keyword evidence="1" id="KW-1133">Transmembrane helix</keyword>
<organism evidence="2">
    <name type="scientific">Cacopsylla melanoneura</name>
    <dbReference type="NCBI Taxonomy" id="428564"/>
    <lineage>
        <taxon>Eukaryota</taxon>
        <taxon>Metazoa</taxon>
        <taxon>Ecdysozoa</taxon>
        <taxon>Arthropoda</taxon>
        <taxon>Hexapoda</taxon>
        <taxon>Insecta</taxon>
        <taxon>Pterygota</taxon>
        <taxon>Neoptera</taxon>
        <taxon>Paraneoptera</taxon>
        <taxon>Hemiptera</taxon>
        <taxon>Sternorrhyncha</taxon>
        <taxon>Psylloidea</taxon>
        <taxon>Psyllidae</taxon>
        <taxon>Psyllinae</taxon>
        <taxon>Cacopsylla</taxon>
    </lineage>
</organism>
<dbReference type="AlphaFoldDB" id="A0A8D8TYA1"/>
<name>A0A8D8TYA1_9HEMI</name>